<evidence type="ECO:0000256" key="3">
    <source>
        <dbReference type="SAM" id="MobiDB-lite"/>
    </source>
</evidence>
<proteinExistence type="predicted"/>
<feature type="compositionally biased region" description="Polar residues" evidence="3">
    <location>
        <begin position="37"/>
        <end position="56"/>
    </location>
</feature>
<evidence type="ECO:0000256" key="2">
    <source>
        <dbReference type="PROSITE-ProRule" id="PRU00047"/>
    </source>
</evidence>
<dbReference type="Gene3D" id="4.10.60.10">
    <property type="entry name" value="Zinc finger, CCHC-type"/>
    <property type="match status" value="1"/>
</dbReference>
<evidence type="ECO:0000313" key="6">
    <source>
        <dbReference type="Proteomes" id="UP000775547"/>
    </source>
</evidence>
<feature type="region of interest" description="Disordered" evidence="3">
    <location>
        <begin position="37"/>
        <end position="65"/>
    </location>
</feature>
<evidence type="ECO:0000259" key="4">
    <source>
        <dbReference type="PROSITE" id="PS50158"/>
    </source>
</evidence>
<dbReference type="InterPro" id="IPR001878">
    <property type="entry name" value="Znf_CCHC"/>
</dbReference>
<dbReference type="Pfam" id="PF00098">
    <property type="entry name" value="zf-CCHC"/>
    <property type="match status" value="1"/>
</dbReference>
<dbReference type="GO" id="GO:0003676">
    <property type="term" value="F:nucleic acid binding"/>
    <property type="evidence" value="ECO:0007669"/>
    <property type="project" value="InterPro"/>
</dbReference>
<reference evidence="5" key="2">
    <citation type="submission" date="2021-10" db="EMBL/GenBank/DDBJ databases">
        <title>Phylogenomics reveals ancestral predisposition of the termite-cultivated fungus Termitomyces towards a domesticated lifestyle.</title>
        <authorList>
            <person name="Auxier B."/>
            <person name="Grum-Grzhimaylo A."/>
            <person name="Cardenas M.E."/>
            <person name="Lodge J.D."/>
            <person name="Laessoe T."/>
            <person name="Pedersen O."/>
            <person name="Smith M.E."/>
            <person name="Kuyper T.W."/>
            <person name="Franco-Molano E.A."/>
            <person name="Baroni T.J."/>
            <person name="Aanen D.K."/>
        </authorList>
    </citation>
    <scope>NUCLEOTIDE SEQUENCE</scope>
    <source>
        <strain evidence="5">AP01</strain>
        <tissue evidence="5">Mycelium</tissue>
    </source>
</reference>
<dbReference type="EMBL" id="JABCKV010001683">
    <property type="protein sequence ID" value="KAG5639917.1"/>
    <property type="molecule type" value="Genomic_DNA"/>
</dbReference>
<dbReference type="PROSITE" id="PS50158">
    <property type="entry name" value="ZF_CCHC"/>
    <property type="match status" value="1"/>
</dbReference>
<feature type="domain" description="CCHC-type" evidence="4">
    <location>
        <begin position="84"/>
        <end position="99"/>
    </location>
</feature>
<evidence type="ECO:0000313" key="5">
    <source>
        <dbReference type="EMBL" id="KAG5639917.1"/>
    </source>
</evidence>
<dbReference type="AlphaFoldDB" id="A0A9P7FWI9"/>
<sequence>TLFWQGKRKTVLAEATTEILQIGRAMEMYHFMKGTQRSSGWTSRAGTGGNQQSAGGSNPRPLAATPQYAPIDVDATRTKSKVQCFKCKGYGHFARDCKKKIDVRSMDHEEMRKIFYAEFEQEKKSKE</sequence>
<dbReference type="GO" id="GO:0008270">
    <property type="term" value="F:zinc ion binding"/>
    <property type="evidence" value="ECO:0007669"/>
    <property type="project" value="UniProtKB-KW"/>
</dbReference>
<keyword evidence="1" id="KW-0507">mRNA processing</keyword>
<reference evidence="5" key="1">
    <citation type="submission" date="2020-07" db="EMBL/GenBank/DDBJ databases">
        <authorList>
            <person name="Nieuwenhuis M."/>
            <person name="Van De Peppel L.J.J."/>
        </authorList>
    </citation>
    <scope>NUCLEOTIDE SEQUENCE</scope>
    <source>
        <strain evidence="5">AP01</strain>
        <tissue evidence="5">Mycelium</tissue>
    </source>
</reference>
<protein>
    <recommendedName>
        <fullName evidence="4">CCHC-type domain-containing protein</fullName>
    </recommendedName>
</protein>
<keyword evidence="2" id="KW-0479">Metal-binding</keyword>
<dbReference type="SUPFAM" id="SSF57756">
    <property type="entry name" value="Retrovirus zinc finger-like domains"/>
    <property type="match status" value="1"/>
</dbReference>
<organism evidence="5 6">
    <name type="scientific">Asterophora parasitica</name>
    <dbReference type="NCBI Taxonomy" id="117018"/>
    <lineage>
        <taxon>Eukaryota</taxon>
        <taxon>Fungi</taxon>
        <taxon>Dikarya</taxon>
        <taxon>Basidiomycota</taxon>
        <taxon>Agaricomycotina</taxon>
        <taxon>Agaricomycetes</taxon>
        <taxon>Agaricomycetidae</taxon>
        <taxon>Agaricales</taxon>
        <taxon>Tricholomatineae</taxon>
        <taxon>Lyophyllaceae</taxon>
        <taxon>Asterophora</taxon>
    </lineage>
</organism>
<evidence type="ECO:0000256" key="1">
    <source>
        <dbReference type="ARBA" id="ARBA00022664"/>
    </source>
</evidence>
<dbReference type="InterPro" id="IPR036875">
    <property type="entry name" value="Znf_CCHC_sf"/>
</dbReference>
<feature type="non-terminal residue" evidence="5">
    <location>
        <position position="1"/>
    </location>
</feature>
<comment type="caution">
    <text evidence="5">The sequence shown here is derived from an EMBL/GenBank/DDBJ whole genome shotgun (WGS) entry which is preliminary data.</text>
</comment>
<gene>
    <name evidence="5" type="ORF">DXG03_002378</name>
</gene>
<accession>A0A9P7FWI9</accession>
<keyword evidence="2" id="KW-0863">Zinc-finger</keyword>
<dbReference type="Proteomes" id="UP000775547">
    <property type="component" value="Unassembled WGS sequence"/>
</dbReference>
<dbReference type="SMART" id="SM00343">
    <property type="entry name" value="ZnF_C2HC"/>
    <property type="match status" value="1"/>
</dbReference>
<dbReference type="OrthoDB" id="2686736at2759"/>
<keyword evidence="6" id="KW-1185">Reference proteome</keyword>
<name>A0A9P7FWI9_9AGAR</name>
<keyword evidence="2" id="KW-0862">Zinc</keyword>
<dbReference type="GO" id="GO:0006397">
    <property type="term" value="P:mRNA processing"/>
    <property type="evidence" value="ECO:0007669"/>
    <property type="project" value="UniProtKB-KW"/>
</dbReference>